<organism evidence="7 8">
    <name type="scientific">Weeksella virosa (strain ATCC 43766 / DSM 16922 / JCM 21250 / CCUG 30538 / CDC 9751 / IAM 14551 / NBRC 16016 / NCTC 11634 / CL345/78)</name>
    <dbReference type="NCBI Taxonomy" id="865938"/>
    <lineage>
        <taxon>Bacteria</taxon>
        <taxon>Pseudomonadati</taxon>
        <taxon>Bacteroidota</taxon>
        <taxon>Flavobacteriia</taxon>
        <taxon>Flavobacteriales</taxon>
        <taxon>Weeksellaceae</taxon>
        <taxon>Weeksella</taxon>
    </lineage>
</organism>
<dbReference type="STRING" id="865938.Weevi_0607"/>
<feature type="transmembrane region" description="Helical" evidence="6">
    <location>
        <begin position="235"/>
        <end position="254"/>
    </location>
</feature>
<dbReference type="AlphaFoldDB" id="F0NZR7"/>
<protein>
    <submittedName>
        <fullName evidence="7">UbiA prenyltransferase</fullName>
    </submittedName>
</protein>
<dbReference type="HOGENOM" id="CLU_029423_0_1_10"/>
<evidence type="ECO:0000256" key="1">
    <source>
        <dbReference type="ARBA" id="ARBA00004141"/>
    </source>
</evidence>
<dbReference type="GO" id="GO:0016020">
    <property type="term" value="C:membrane"/>
    <property type="evidence" value="ECO:0007669"/>
    <property type="project" value="UniProtKB-SubCell"/>
</dbReference>
<gene>
    <name evidence="7" type="ordered locus">Weevi_0607</name>
</gene>
<evidence type="ECO:0000313" key="7">
    <source>
        <dbReference type="EMBL" id="ADX67326.1"/>
    </source>
</evidence>
<dbReference type="Gene3D" id="1.10.357.140">
    <property type="entry name" value="UbiA prenyltransferase"/>
    <property type="match status" value="1"/>
</dbReference>
<dbReference type="RefSeq" id="WP_013597718.1">
    <property type="nucleotide sequence ID" value="NC_015144.1"/>
</dbReference>
<dbReference type="KEGG" id="wvi:Weevi_0607"/>
<evidence type="ECO:0000256" key="3">
    <source>
        <dbReference type="ARBA" id="ARBA00022692"/>
    </source>
</evidence>
<keyword evidence="8" id="KW-1185">Reference proteome</keyword>
<dbReference type="GO" id="GO:0016765">
    <property type="term" value="F:transferase activity, transferring alkyl or aryl (other than methyl) groups"/>
    <property type="evidence" value="ECO:0007669"/>
    <property type="project" value="InterPro"/>
</dbReference>
<reference evidence="8" key="2">
    <citation type="journal article" date="2011" name="Stand. Genomic Sci.">
        <title>Complete genome sequence of Weeksella virosa type strain (9751T).</title>
        <authorList>
            <person name="Lang E."/>
            <person name="Teshima H."/>
            <person name="Lucas S."/>
            <person name="Lapidus A."/>
            <person name="Hammon N."/>
            <person name="Deshpande S."/>
            <person name="Nolan M."/>
            <person name="Cheng J."/>
            <person name="Pitluck S."/>
            <person name="Liolios K."/>
            <person name="Pagani I."/>
            <person name="Mikhailova N."/>
            <person name="Ivanova N."/>
            <person name="Mavromatis K."/>
            <person name="Pati A."/>
            <person name="Tapia R."/>
            <person name="Han C."/>
            <person name="Goodwin L."/>
            <person name="Chen A."/>
            <person name="Palaniappan K."/>
            <person name="Land M."/>
            <person name="Hauser L."/>
            <person name="Chang Y."/>
            <person name="Jeffries C."/>
            <person name="Brambilla E."/>
            <person name="Kopitz M."/>
            <person name="Rohde M."/>
            <person name="Goker M."/>
            <person name="Tindall B."/>
            <person name="Detter J."/>
            <person name="Woyke T."/>
            <person name="Bristow J."/>
            <person name="Eisen J."/>
            <person name="Markowitz V."/>
            <person name="Hugenholtz P."/>
            <person name="Klenk H."/>
            <person name="Kyrpides N."/>
        </authorList>
    </citation>
    <scope>NUCLEOTIDE SEQUENCE [LARGE SCALE GENOMIC DNA]</scope>
    <source>
        <strain evidence="8">ATCC 43766 / DSM 16922 / JCM 21250 / NBRC 16016 / NCTC 11634 / CL345/78</strain>
    </source>
</reference>
<dbReference type="PANTHER" id="PTHR42723:SF1">
    <property type="entry name" value="CHLOROPHYLL SYNTHASE, CHLOROPLASTIC"/>
    <property type="match status" value="1"/>
</dbReference>
<accession>F0NZR7</accession>
<dbReference type="EMBL" id="CP002455">
    <property type="protein sequence ID" value="ADX67326.1"/>
    <property type="molecule type" value="Genomic_DNA"/>
</dbReference>
<dbReference type="InterPro" id="IPR000537">
    <property type="entry name" value="UbiA_prenyltransferase"/>
</dbReference>
<evidence type="ECO:0000256" key="6">
    <source>
        <dbReference type="SAM" id="Phobius"/>
    </source>
</evidence>
<keyword evidence="4 6" id="KW-1133">Transmembrane helix</keyword>
<dbReference type="Proteomes" id="UP000008641">
    <property type="component" value="Chromosome"/>
</dbReference>
<proteinExistence type="predicted"/>
<dbReference type="Pfam" id="PF01040">
    <property type="entry name" value="UbiA"/>
    <property type="match status" value="1"/>
</dbReference>
<feature type="transmembrane region" description="Helical" evidence="6">
    <location>
        <begin position="163"/>
        <end position="180"/>
    </location>
</feature>
<evidence type="ECO:0000256" key="5">
    <source>
        <dbReference type="ARBA" id="ARBA00023136"/>
    </source>
</evidence>
<keyword evidence="5 6" id="KW-0472">Membrane</keyword>
<dbReference type="PANTHER" id="PTHR42723">
    <property type="entry name" value="CHLOROPHYLL SYNTHASE"/>
    <property type="match status" value="1"/>
</dbReference>
<dbReference type="NCBIfam" id="NF008978">
    <property type="entry name" value="PRK12324.1-4"/>
    <property type="match status" value="1"/>
</dbReference>
<feature type="transmembrane region" description="Helical" evidence="6">
    <location>
        <begin position="201"/>
        <end position="223"/>
    </location>
</feature>
<keyword evidence="2" id="KW-1003">Cell membrane</keyword>
<feature type="transmembrane region" description="Helical" evidence="6">
    <location>
        <begin position="137"/>
        <end position="157"/>
    </location>
</feature>
<feature type="transmembrane region" description="Helical" evidence="6">
    <location>
        <begin position="275"/>
        <end position="293"/>
    </location>
</feature>
<sequence>MSTNTQLSAILQLMRVHQWVKNLFVFLPIFFAAKILDVELLGKSIIGFIAFSLVASSVYILNDYMDIEADRLHPEKKKRPLASGALSKKAAIILLFFLLFSSVAMITVMGNWKVFFLLSVYFFMNIGYSMGWKHIPLLDVMIIAFGFLLRVLVGGYITDLPVSDWTVILTFSLALIMALGKRRGELMNTNLTGKTRKSLEGYSIEFLNVTLGMVCGITIVFYIMFVLSDEVQSRFHHYVFHTFIFVILGVLRYLQQTMVFNATESPTKMVYKDRFLQVILLLWGLAFTFLIYLK</sequence>
<keyword evidence="3 6" id="KW-0812">Transmembrane</keyword>
<name>F0NZR7_WEEVC</name>
<dbReference type="eggNOG" id="COG0382">
    <property type="taxonomic scope" value="Bacteria"/>
</dbReference>
<comment type="subcellular location">
    <subcellularLocation>
        <location evidence="1">Membrane</location>
        <topology evidence="1">Multi-pass membrane protein</topology>
    </subcellularLocation>
</comment>
<reference evidence="7 8" key="1">
    <citation type="journal article" date="2011" name="Stand. Genomic Sci.">
        <title>Complete genome sequence of Weeksella virosa type strain (9751).</title>
        <authorList>
            <person name="Lang E."/>
            <person name="Teshima H."/>
            <person name="Lucas S."/>
            <person name="Lapidus A."/>
            <person name="Hammon N."/>
            <person name="Deshpande S."/>
            <person name="Nolan M."/>
            <person name="Cheng J.F."/>
            <person name="Pitluck S."/>
            <person name="Liolios K."/>
            <person name="Pagani I."/>
            <person name="Mikhailova N."/>
            <person name="Ivanova N."/>
            <person name="Mavromatis K."/>
            <person name="Pati A."/>
            <person name="Tapia R."/>
            <person name="Han C."/>
            <person name="Goodwin L."/>
            <person name="Chen A."/>
            <person name="Palaniappan K."/>
            <person name="Land M."/>
            <person name="Hauser L."/>
            <person name="Chang Y.J."/>
            <person name="Jeffries C.D."/>
            <person name="Brambilla E.M."/>
            <person name="Kopitz M."/>
            <person name="Rohde M."/>
            <person name="Goker M."/>
            <person name="Tindall B.J."/>
            <person name="Detter J.C."/>
            <person name="Woyke T."/>
            <person name="Bristow J."/>
            <person name="Eisen J.A."/>
            <person name="Markowitz V."/>
            <person name="Hugenholtz P."/>
            <person name="Klenk H.P."/>
            <person name="Kyrpides N.C."/>
        </authorList>
    </citation>
    <scope>NUCLEOTIDE SEQUENCE [LARGE SCALE GENOMIC DNA]</scope>
    <source>
        <strain evidence="8">ATCC 43766 / DSM 16922 / JCM 21250 / NBRC 16016 / NCTC 11634 / CL345/78</strain>
    </source>
</reference>
<feature type="transmembrane region" description="Helical" evidence="6">
    <location>
        <begin position="20"/>
        <end position="38"/>
    </location>
</feature>
<dbReference type="InterPro" id="IPR044878">
    <property type="entry name" value="UbiA_sf"/>
</dbReference>
<dbReference type="CDD" id="cd13963">
    <property type="entry name" value="PT_UbiA_2"/>
    <property type="match status" value="1"/>
</dbReference>
<evidence type="ECO:0000313" key="8">
    <source>
        <dbReference type="Proteomes" id="UP000008641"/>
    </source>
</evidence>
<feature type="transmembrane region" description="Helical" evidence="6">
    <location>
        <begin position="86"/>
        <end position="106"/>
    </location>
</feature>
<evidence type="ECO:0000256" key="2">
    <source>
        <dbReference type="ARBA" id="ARBA00022475"/>
    </source>
</evidence>
<feature type="transmembrane region" description="Helical" evidence="6">
    <location>
        <begin position="44"/>
        <end position="65"/>
    </location>
</feature>
<dbReference type="InterPro" id="IPR050475">
    <property type="entry name" value="Prenyltransferase_related"/>
</dbReference>
<evidence type="ECO:0000256" key="4">
    <source>
        <dbReference type="ARBA" id="ARBA00022989"/>
    </source>
</evidence>